<evidence type="ECO:0000256" key="6">
    <source>
        <dbReference type="ARBA" id="ARBA00040744"/>
    </source>
</evidence>
<dbReference type="AlphaFoldDB" id="A0A8S1CSL7"/>
<evidence type="ECO:0000256" key="5">
    <source>
        <dbReference type="ARBA" id="ARBA00023136"/>
    </source>
</evidence>
<feature type="transmembrane region" description="Helical" evidence="8">
    <location>
        <begin position="42"/>
        <end position="59"/>
    </location>
</feature>
<dbReference type="SUPFAM" id="SSF103481">
    <property type="entry name" value="Multidrug resistance efflux transporter EmrE"/>
    <property type="match status" value="1"/>
</dbReference>
<feature type="transmembrane region" description="Helical" evidence="8">
    <location>
        <begin position="273"/>
        <end position="291"/>
    </location>
</feature>
<dbReference type="InterPro" id="IPR000620">
    <property type="entry name" value="EamA_dom"/>
</dbReference>
<keyword evidence="11" id="KW-1185">Reference proteome</keyword>
<evidence type="ECO:0000256" key="4">
    <source>
        <dbReference type="ARBA" id="ARBA00022989"/>
    </source>
</evidence>
<keyword evidence="3 8" id="KW-0812">Transmembrane</keyword>
<evidence type="ECO:0000313" key="10">
    <source>
        <dbReference type="EMBL" id="CAB3372210.1"/>
    </source>
</evidence>
<evidence type="ECO:0000313" key="11">
    <source>
        <dbReference type="Proteomes" id="UP000494165"/>
    </source>
</evidence>
<evidence type="ECO:0000256" key="2">
    <source>
        <dbReference type="ARBA" id="ARBA00007863"/>
    </source>
</evidence>
<name>A0A8S1CSL7_9INSE</name>
<feature type="domain" description="EamA" evidence="9">
    <location>
        <begin position="208"/>
        <end position="283"/>
    </location>
</feature>
<feature type="transmembrane region" description="Helical" evidence="8">
    <location>
        <begin position="242"/>
        <end position="261"/>
    </location>
</feature>
<feature type="transmembrane region" description="Helical" evidence="8">
    <location>
        <begin position="394"/>
        <end position="415"/>
    </location>
</feature>
<dbReference type="PANTHER" id="PTHR23051">
    <property type="entry name" value="SOLUTE CARRIER FAMILY 35, MEMBER F5"/>
    <property type="match status" value="1"/>
</dbReference>
<feature type="transmembrane region" description="Helical" evidence="8">
    <location>
        <begin position="79"/>
        <end position="99"/>
    </location>
</feature>
<evidence type="ECO:0000256" key="3">
    <source>
        <dbReference type="ARBA" id="ARBA00022692"/>
    </source>
</evidence>
<sequence>MVQGAQVMPAEPSSAITDETNTSTMMNSHEDFQIGLNRSQKFTLGLVLLVLVDIIWVASSELTKYLYEEEAYQKPLFTTYVKTSMFCVYLLGFLVYSPWRDMCSWSSSNSYVLMDPNVEDTNYFTDSPPPLSEPTYVPLKRPECSRSTSKSSGTESDDSGVRSVRFSKLAEVRQMSEEEATAALMARLSYTASVRADQIARRAANKLPVSKVAWLAFTFCVLWCMANYSYQAALEYGDAGLVSLLSCAAPLFTLLLSAAIPSEPMDRISLSKIAAVAMSIAGASTVCWSSLSPSFPLGASLALISASLYATYLVSLKKKVPSEEALDVPMFFGFVGLFCLLGLWPVVAAFHALGLEKFEWPTRPQWAVMFLNGLIGTVLSEVLWLWGCLLTCPLVGTLALTLTVPLSFLADALLWQVQYPLRVYIGAIPMVAALIWAGFLSSPGANGERSAPRDPLARWILIGWNKLTSPRNSFSRLQGEREREQTESLIGVNNSSTSDHEA</sequence>
<dbReference type="PANTHER" id="PTHR23051:SF0">
    <property type="entry name" value="SOLUTE CARRIER FAMILY 35 MEMBER F5"/>
    <property type="match status" value="1"/>
</dbReference>
<comment type="similarity">
    <text evidence="2">Belongs to the SLC35F solute transporter family.</text>
</comment>
<feature type="compositionally biased region" description="Low complexity" evidence="7">
    <location>
        <begin position="145"/>
        <end position="154"/>
    </location>
</feature>
<protein>
    <recommendedName>
        <fullName evidence="6">Solute carrier family 35 member F5</fullName>
    </recommendedName>
</protein>
<feature type="transmembrane region" description="Helical" evidence="8">
    <location>
        <begin position="212"/>
        <end position="230"/>
    </location>
</feature>
<feature type="transmembrane region" description="Helical" evidence="8">
    <location>
        <begin position="297"/>
        <end position="316"/>
    </location>
</feature>
<dbReference type="InterPro" id="IPR037185">
    <property type="entry name" value="EmrE-like"/>
</dbReference>
<dbReference type="Pfam" id="PF00892">
    <property type="entry name" value="EamA"/>
    <property type="match status" value="1"/>
</dbReference>
<comment type="caution">
    <text evidence="10">The sequence shown here is derived from an EMBL/GenBank/DDBJ whole genome shotgun (WGS) entry which is preliminary data.</text>
</comment>
<accession>A0A8S1CSL7</accession>
<evidence type="ECO:0000256" key="7">
    <source>
        <dbReference type="SAM" id="MobiDB-lite"/>
    </source>
</evidence>
<feature type="region of interest" description="Disordered" evidence="7">
    <location>
        <begin position="475"/>
        <end position="502"/>
    </location>
</feature>
<dbReference type="Proteomes" id="UP000494165">
    <property type="component" value="Unassembled WGS sequence"/>
</dbReference>
<keyword evidence="5 8" id="KW-0472">Membrane</keyword>
<feature type="region of interest" description="Disordered" evidence="7">
    <location>
        <begin position="125"/>
        <end position="162"/>
    </location>
</feature>
<gene>
    <name evidence="10" type="ORF">CLODIP_2_CD10937</name>
</gene>
<dbReference type="GO" id="GO:0016020">
    <property type="term" value="C:membrane"/>
    <property type="evidence" value="ECO:0007669"/>
    <property type="project" value="UniProtKB-SubCell"/>
</dbReference>
<comment type="subcellular location">
    <subcellularLocation>
        <location evidence="1">Membrane</location>
        <topology evidence="1">Multi-pass membrane protein</topology>
    </subcellularLocation>
</comment>
<dbReference type="EMBL" id="CADEPI010000070">
    <property type="protein sequence ID" value="CAB3372210.1"/>
    <property type="molecule type" value="Genomic_DNA"/>
</dbReference>
<feature type="transmembrane region" description="Helical" evidence="8">
    <location>
        <begin position="366"/>
        <end position="387"/>
    </location>
</feature>
<feature type="transmembrane region" description="Helical" evidence="8">
    <location>
        <begin position="328"/>
        <end position="354"/>
    </location>
</feature>
<proteinExistence type="inferred from homology"/>
<reference evidence="10 11" key="1">
    <citation type="submission" date="2020-04" db="EMBL/GenBank/DDBJ databases">
        <authorList>
            <person name="Alioto T."/>
            <person name="Alioto T."/>
            <person name="Gomez Garrido J."/>
        </authorList>
    </citation>
    <scope>NUCLEOTIDE SEQUENCE [LARGE SCALE GENOMIC DNA]</scope>
</reference>
<feature type="compositionally biased region" description="Polar residues" evidence="7">
    <location>
        <begin position="487"/>
        <end position="502"/>
    </location>
</feature>
<feature type="transmembrane region" description="Helical" evidence="8">
    <location>
        <begin position="421"/>
        <end position="440"/>
    </location>
</feature>
<dbReference type="OrthoDB" id="10041630at2759"/>
<evidence type="ECO:0000259" key="9">
    <source>
        <dbReference type="Pfam" id="PF00892"/>
    </source>
</evidence>
<keyword evidence="4 8" id="KW-1133">Transmembrane helix</keyword>
<evidence type="ECO:0000256" key="1">
    <source>
        <dbReference type="ARBA" id="ARBA00004141"/>
    </source>
</evidence>
<organism evidence="10 11">
    <name type="scientific">Cloeon dipterum</name>
    <dbReference type="NCBI Taxonomy" id="197152"/>
    <lineage>
        <taxon>Eukaryota</taxon>
        <taxon>Metazoa</taxon>
        <taxon>Ecdysozoa</taxon>
        <taxon>Arthropoda</taxon>
        <taxon>Hexapoda</taxon>
        <taxon>Insecta</taxon>
        <taxon>Pterygota</taxon>
        <taxon>Palaeoptera</taxon>
        <taxon>Ephemeroptera</taxon>
        <taxon>Pisciforma</taxon>
        <taxon>Baetidae</taxon>
        <taxon>Cloeon</taxon>
    </lineage>
</organism>
<evidence type="ECO:0000256" key="8">
    <source>
        <dbReference type="SAM" id="Phobius"/>
    </source>
</evidence>